<dbReference type="GO" id="GO:0042956">
    <property type="term" value="P:maltodextrin transmembrane transport"/>
    <property type="evidence" value="ECO:0007669"/>
    <property type="project" value="TreeGrafter"/>
</dbReference>
<evidence type="ECO:0000256" key="1">
    <source>
        <dbReference type="ARBA" id="ARBA00008520"/>
    </source>
</evidence>
<reference evidence="6" key="1">
    <citation type="submission" date="2016-06" db="EMBL/GenBank/DDBJ databases">
        <authorList>
            <person name="Varghese N."/>
            <person name="Submissions Spin"/>
        </authorList>
    </citation>
    <scope>NUCLEOTIDE SEQUENCE [LARGE SCALE GENOMIC DNA]</scope>
    <source>
        <strain evidence="6">DSM 43816</strain>
    </source>
</reference>
<dbReference type="SUPFAM" id="SSF53850">
    <property type="entry name" value="Periplasmic binding protein-like II"/>
    <property type="match status" value="1"/>
</dbReference>
<dbReference type="OrthoDB" id="2509690at2"/>
<name>A0A1C4YZK8_MICEC</name>
<evidence type="ECO:0000256" key="4">
    <source>
        <dbReference type="SAM" id="SignalP"/>
    </source>
</evidence>
<gene>
    <name evidence="5" type="ORF">GA0070618_4583</name>
</gene>
<evidence type="ECO:0000256" key="3">
    <source>
        <dbReference type="ARBA" id="ARBA00022729"/>
    </source>
</evidence>
<dbReference type="GO" id="GO:1901982">
    <property type="term" value="F:maltose binding"/>
    <property type="evidence" value="ECO:0007669"/>
    <property type="project" value="TreeGrafter"/>
</dbReference>
<dbReference type="Pfam" id="PF01547">
    <property type="entry name" value="SBP_bac_1"/>
    <property type="match status" value="1"/>
</dbReference>
<dbReference type="Proteomes" id="UP000198253">
    <property type="component" value="Chromosome I"/>
</dbReference>
<proteinExistence type="inferred from homology"/>
<feature type="signal peptide" evidence="4">
    <location>
        <begin position="1"/>
        <end position="26"/>
    </location>
</feature>
<accession>A0A1C4YZK8</accession>
<keyword evidence="2" id="KW-0813">Transport</keyword>
<dbReference type="GO" id="GO:0015768">
    <property type="term" value="P:maltose transport"/>
    <property type="evidence" value="ECO:0007669"/>
    <property type="project" value="TreeGrafter"/>
</dbReference>
<dbReference type="EMBL" id="LT607413">
    <property type="protein sequence ID" value="SCF26155.1"/>
    <property type="molecule type" value="Genomic_DNA"/>
</dbReference>
<dbReference type="AlphaFoldDB" id="A0A1C4YZK8"/>
<evidence type="ECO:0000256" key="2">
    <source>
        <dbReference type="ARBA" id="ARBA00022448"/>
    </source>
</evidence>
<keyword evidence="3 4" id="KW-0732">Signal</keyword>
<dbReference type="Gene3D" id="3.40.190.10">
    <property type="entry name" value="Periplasmic binding protein-like II"/>
    <property type="match status" value="1"/>
</dbReference>
<evidence type="ECO:0000313" key="5">
    <source>
        <dbReference type="EMBL" id="SCF26155.1"/>
    </source>
</evidence>
<dbReference type="CDD" id="cd13585">
    <property type="entry name" value="PBP2_TMBP_like"/>
    <property type="match status" value="1"/>
</dbReference>
<keyword evidence="6" id="KW-1185">Reference proteome</keyword>
<organism evidence="5 6">
    <name type="scientific">Micromonospora echinospora</name>
    <name type="common">Micromonospora purpurea</name>
    <dbReference type="NCBI Taxonomy" id="1877"/>
    <lineage>
        <taxon>Bacteria</taxon>
        <taxon>Bacillati</taxon>
        <taxon>Actinomycetota</taxon>
        <taxon>Actinomycetes</taxon>
        <taxon>Micromonosporales</taxon>
        <taxon>Micromonosporaceae</taxon>
        <taxon>Micromonospora</taxon>
    </lineage>
</organism>
<evidence type="ECO:0000313" key="6">
    <source>
        <dbReference type="Proteomes" id="UP000198253"/>
    </source>
</evidence>
<sequence length="410" mass="43390">MRHHRLGVSICAVTALALLAGCGGSAGSDSDGPETITFAASMLGEPTRGPQLTALLEKFNASQDDYVIEPVSIPFASFGTTIFTQLGQGKGPDVIAFDQMNIYEAADAKLIRPLDDVVKGIDLTAASESLKMDDHQWGVPLDVSNYALIYNPDLVKQPPTTFEEFKKVAREQTTAGRFGFAFRTTQAEEAGVWYDLSNFVYGAGGAWSDDAGNPTINSPQTVAGVKAFAEVYQAGVIPKGSTAADYRRMFATGKVAMMIDNGGIPTVLRGTNPDIPIAAAPAPFPTRSIGQVMAAIGINANTKHPEAAEAFVRWFLGKEAQTTVQGFLGGSLVATGVERTTEELAKSPFVTVFDAQSDHARSFIPTGLEVETPRIRSAVVQAVLNALQSGGDIQQALDGAQDKAKQIAGE</sequence>
<dbReference type="GO" id="GO:0055052">
    <property type="term" value="C:ATP-binding cassette (ABC) transporter complex, substrate-binding subunit-containing"/>
    <property type="evidence" value="ECO:0007669"/>
    <property type="project" value="TreeGrafter"/>
</dbReference>
<comment type="similarity">
    <text evidence="1">Belongs to the bacterial solute-binding protein 1 family.</text>
</comment>
<dbReference type="PANTHER" id="PTHR30061">
    <property type="entry name" value="MALTOSE-BINDING PERIPLASMIC PROTEIN"/>
    <property type="match status" value="1"/>
</dbReference>
<dbReference type="InParanoid" id="A0A1C4YZK8"/>
<dbReference type="InterPro" id="IPR006059">
    <property type="entry name" value="SBP"/>
</dbReference>
<dbReference type="PANTHER" id="PTHR30061:SF50">
    <property type="entry name" value="MALTOSE_MALTODEXTRIN-BINDING PERIPLASMIC PROTEIN"/>
    <property type="match status" value="1"/>
</dbReference>
<feature type="chain" id="PRO_5008709678" evidence="4">
    <location>
        <begin position="27"/>
        <end position="410"/>
    </location>
</feature>
<dbReference type="RefSeq" id="WP_088983447.1">
    <property type="nucleotide sequence ID" value="NZ_LT607413.1"/>
</dbReference>
<protein>
    <submittedName>
        <fullName evidence="5">Carbohydrate ABC transporter substrate-binding protein, CUT1 family</fullName>
    </submittedName>
</protein>
<dbReference type="PROSITE" id="PS51257">
    <property type="entry name" value="PROKAR_LIPOPROTEIN"/>
    <property type="match status" value="1"/>
</dbReference>